<dbReference type="STRING" id="41047.A0A397H6N2"/>
<feature type="compositionally biased region" description="Low complexity" evidence="1">
    <location>
        <begin position="477"/>
        <end position="507"/>
    </location>
</feature>
<dbReference type="EMBL" id="NKHU02000080">
    <property type="protein sequence ID" value="RHZ57316.1"/>
    <property type="molecule type" value="Genomic_DNA"/>
</dbReference>
<name>A0A397H6N2_ASPTH</name>
<protein>
    <submittedName>
        <fullName evidence="2">Uncharacterized protein</fullName>
    </submittedName>
</protein>
<dbReference type="AlphaFoldDB" id="A0A397H6N2"/>
<feature type="compositionally biased region" description="Low complexity" evidence="1">
    <location>
        <begin position="361"/>
        <end position="414"/>
    </location>
</feature>
<evidence type="ECO:0000256" key="1">
    <source>
        <dbReference type="SAM" id="MobiDB-lite"/>
    </source>
</evidence>
<feature type="compositionally biased region" description="Polar residues" evidence="1">
    <location>
        <begin position="301"/>
        <end position="319"/>
    </location>
</feature>
<feature type="compositionally biased region" description="Low complexity" evidence="1">
    <location>
        <begin position="257"/>
        <end position="266"/>
    </location>
</feature>
<dbReference type="OrthoDB" id="4509259at2759"/>
<feature type="compositionally biased region" description="Polar residues" evidence="1">
    <location>
        <begin position="521"/>
        <end position="532"/>
    </location>
</feature>
<evidence type="ECO:0000313" key="3">
    <source>
        <dbReference type="Proteomes" id="UP000215305"/>
    </source>
</evidence>
<keyword evidence="3" id="KW-1185">Reference proteome</keyword>
<organism evidence="2 3">
    <name type="scientific">Aspergillus thermomutatus</name>
    <name type="common">Neosartorya pseudofischeri</name>
    <dbReference type="NCBI Taxonomy" id="41047"/>
    <lineage>
        <taxon>Eukaryota</taxon>
        <taxon>Fungi</taxon>
        <taxon>Dikarya</taxon>
        <taxon>Ascomycota</taxon>
        <taxon>Pezizomycotina</taxon>
        <taxon>Eurotiomycetes</taxon>
        <taxon>Eurotiomycetidae</taxon>
        <taxon>Eurotiales</taxon>
        <taxon>Aspergillaceae</taxon>
        <taxon>Aspergillus</taxon>
        <taxon>Aspergillus subgen. Fumigati</taxon>
    </lineage>
</organism>
<evidence type="ECO:0000313" key="2">
    <source>
        <dbReference type="EMBL" id="RHZ57316.1"/>
    </source>
</evidence>
<proteinExistence type="predicted"/>
<feature type="compositionally biased region" description="Basic and acidic residues" evidence="1">
    <location>
        <begin position="417"/>
        <end position="427"/>
    </location>
</feature>
<dbReference type="RefSeq" id="XP_026615014.1">
    <property type="nucleotide sequence ID" value="XM_026761901.1"/>
</dbReference>
<dbReference type="Proteomes" id="UP000215305">
    <property type="component" value="Unassembled WGS sequence"/>
</dbReference>
<feature type="compositionally biased region" description="Low complexity" evidence="1">
    <location>
        <begin position="181"/>
        <end position="205"/>
    </location>
</feature>
<feature type="region of interest" description="Disordered" evidence="1">
    <location>
        <begin position="177"/>
        <end position="594"/>
    </location>
</feature>
<feature type="compositionally biased region" description="Basic and acidic residues" evidence="1">
    <location>
        <begin position="246"/>
        <end position="256"/>
    </location>
</feature>
<reference evidence="2" key="1">
    <citation type="submission" date="2018-08" db="EMBL/GenBank/DDBJ databases">
        <title>Draft genome sequence of azole-resistant Aspergillus thermomutatus (Neosartorya pseudofischeri) strain HMR AF 39, isolated from a human nasal aspirate.</title>
        <authorList>
            <person name="Parent-Michaud M."/>
            <person name="Dufresne P.J."/>
            <person name="Fournier E."/>
            <person name="Martineau C."/>
            <person name="Moreira S."/>
            <person name="Perkins V."/>
            <person name="De Repentigny L."/>
            <person name="Dufresne S.F."/>
        </authorList>
    </citation>
    <scope>NUCLEOTIDE SEQUENCE [LARGE SCALE GENOMIC DNA]</scope>
    <source>
        <strain evidence="2">HMR AF 39</strain>
    </source>
</reference>
<comment type="caution">
    <text evidence="2">The sequence shown here is derived from an EMBL/GenBank/DDBJ whole genome shotgun (WGS) entry which is preliminary data.</text>
</comment>
<sequence length="594" mass="60110">MPKKGGKGKKGKGKAGGGTAKKAPAVHEPVTPGHQVEDIFKGEGEGETTESLAPGTATNVPSAAPPQVAASTGADGTPTTETTESGDLSNEEVEEPLSPGTAKRFSLTKPSDDAGGPGLRMPTSLPDTREAAEFEANEHTLQGAVGKTQASKAGLVGSLDAGDSEGQAILPDTVAKESKLTAPTTAPDTTVPEATATEAAAPVPVITDANAPVSEVGGAGDNATGLAEKEAAVERAEVSGAAETALPERLKEKETAAAEPTATSPSDGHAKRPYESSLFHKDEDHKPPKMAKVEEDLDTVPATQPVSTETQAANLQTVQPLVVPGLGAESTDKPPSDAEIAGLAPSGQKAEPATTEPSVLAPVTEPTATAPSTTESQTAEAVPPTAAPSAAQAAAATTSPVVPAAVSAAAAGGEADTEARQKQEVRDSIQAFTGERQIPTAKGLQQEHEEKAKEKALETAPLKTTQETPTKAQPSVAAAAAAAAMRGKSAASPEKATPTATPTTEAAAKPEAEPKGAQGPTEATQDQIPTETQRGEEAGAEETQQPETAGAKKSHEEAQTAVDQAQEAAKAEAAKAEKRKSGFWSWVKRKVKGT</sequence>
<feature type="compositionally biased region" description="Polar residues" evidence="1">
    <location>
        <begin position="462"/>
        <end position="473"/>
    </location>
</feature>
<feature type="compositionally biased region" description="Basic residues" evidence="1">
    <location>
        <begin position="1"/>
        <end position="13"/>
    </location>
</feature>
<feature type="compositionally biased region" description="Basic and acidic residues" evidence="1">
    <location>
        <begin position="35"/>
        <end position="44"/>
    </location>
</feature>
<feature type="compositionally biased region" description="Basic and acidic residues" evidence="1">
    <location>
        <begin position="268"/>
        <end position="294"/>
    </location>
</feature>
<gene>
    <name evidence="2" type="ORF">CDV56_108282</name>
</gene>
<dbReference type="GeneID" id="38130256"/>
<feature type="region of interest" description="Disordered" evidence="1">
    <location>
        <begin position="1"/>
        <end position="129"/>
    </location>
</feature>
<feature type="compositionally biased region" description="Basic and acidic residues" evidence="1">
    <location>
        <begin position="445"/>
        <end position="457"/>
    </location>
</feature>
<feature type="compositionally biased region" description="Basic and acidic residues" evidence="1">
    <location>
        <begin position="227"/>
        <end position="237"/>
    </location>
</feature>
<accession>A0A397H6N2</accession>
<feature type="compositionally biased region" description="Low complexity" evidence="1">
    <location>
        <begin position="60"/>
        <end position="87"/>
    </location>
</feature>
<feature type="compositionally biased region" description="Basic and acidic residues" evidence="1">
    <location>
        <begin position="569"/>
        <end position="580"/>
    </location>
</feature>
<dbReference type="VEuPathDB" id="FungiDB:CDV56_108282"/>